<dbReference type="SMART" id="SM00382">
    <property type="entry name" value="AAA"/>
    <property type="match status" value="1"/>
</dbReference>
<evidence type="ECO:0000256" key="7">
    <source>
        <dbReference type="ARBA" id="ARBA00023065"/>
    </source>
</evidence>
<dbReference type="PROSITE" id="PS50893">
    <property type="entry name" value="ABC_TRANSPORTER_2"/>
    <property type="match status" value="1"/>
</dbReference>
<keyword evidence="2" id="KW-1003">Cell membrane</keyword>
<dbReference type="InterPro" id="IPR027417">
    <property type="entry name" value="P-loop_NTPase"/>
</dbReference>
<dbReference type="AlphaFoldDB" id="K6WS55"/>
<dbReference type="InterPro" id="IPR003593">
    <property type="entry name" value="AAA+_ATPase"/>
</dbReference>
<dbReference type="OrthoDB" id="9802264at2"/>
<dbReference type="Pfam" id="PF08402">
    <property type="entry name" value="TOBE_2"/>
    <property type="match status" value="1"/>
</dbReference>
<evidence type="ECO:0000256" key="9">
    <source>
        <dbReference type="ARBA" id="ARBA00066388"/>
    </source>
</evidence>
<dbReference type="InterPro" id="IPR008995">
    <property type="entry name" value="Mo/tungstate-bd_C_term_dom"/>
</dbReference>
<protein>
    <recommendedName>
        <fullName evidence="9">ABC-type quaternary amine transporter</fullName>
        <ecNumber evidence="9">7.6.2.9</ecNumber>
    </recommendedName>
</protein>
<evidence type="ECO:0000313" key="11">
    <source>
        <dbReference type="EMBL" id="GAB94917.1"/>
    </source>
</evidence>
<dbReference type="PANTHER" id="PTHR42781:SF4">
    <property type="entry name" value="SPERMIDINE_PUTRESCINE IMPORT ATP-BINDING PROTEIN POTA"/>
    <property type="match status" value="1"/>
</dbReference>
<dbReference type="Pfam" id="PF00005">
    <property type="entry name" value="ABC_tran"/>
    <property type="match status" value="1"/>
</dbReference>
<dbReference type="STRING" id="1184609.KILIM_014_00530"/>
<comment type="caution">
    <text evidence="11">The sequence shown here is derived from an EMBL/GenBank/DDBJ whole genome shotgun (WGS) entry which is preliminary data.</text>
</comment>
<keyword evidence="5 11" id="KW-0067">ATP-binding</keyword>
<gene>
    <name evidence="11" type="ORF">KILIM_014_00530</name>
</gene>
<dbReference type="SUPFAM" id="SSF50331">
    <property type="entry name" value="MOP-like"/>
    <property type="match status" value="1"/>
</dbReference>
<evidence type="ECO:0000256" key="8">
    <source>
        <dbReference type="ARBA" id="ARBA00023136"/>
    </source>
</evidence>
<dbReference type="InterPro" id="IPR003439">
    <property type="entry name" value="ABC_transporter-like_ATP-bd"/>
</dbReference>
<dbReference type="EMBL" id="BAHD01000014">
    <property type="protein sequence ID" value="GAB94917.1"/>
    <property type="molecule type" value="Genomic_DNA"/>
</dbReference>
<dbReference type="PROSITE" id="PS00211">
    <property type="entry name" value="ABC_TRANSPORTER_1"/>
    <property type="match status" value="1"/>
</dbReference>
<dbReference type="Proteomes" id="UP000008366">
    <property type="component" value="Unassembled WGS sequence"/>
</dbReference>
<keyword evidence="4" id="KW-0547">Nucleotide-binding</keyword>
<organism evidence="11 12">
    <name type="scientific">Kineosphaera limosa NBRC 100340</name>
    <dbReference type="NCBI Taxonomy" id="1184609"/>
    <lineage>
        <taxon>Bacteria</taxon>
        <taxon>Bacillati</taxon>
        <taxon>Actinomycetota</taxon>
        <taxon>Actinomycetes</taxon>
        <taxon>Micrococcales</taxon>
        <taxon>Dermatophilaceae</taxon>
        <taxon>Kineosphaera</taxon>
    </lineage>
</organism>
<dbReference type="InterPro" id="IPR015853">
    <property type="entry name" value="ABC_transpr_FbpC"/>
</dbReference>
<evidence type="ECO:0000256" key="5">
    <source>
        <dbReference type="ARBA" id="ARBA00022840"/>
    </source>
</evidence>
<keyword evidence="3" id="KW-0410">Iron transport</keyword>
<evidence type="ECO:0000256" key="2">
    <source>
        <dbReference type="ARBA" id="ARBA00022475"/>
    </source>
</evidence>
<dbReference type="eggNOG" id="COG3842">
    <property type="taxonomic scope" value="Bacteria"/>
</dbReference>
<evidence type="ECO:0000256" key="1">
    <source>
        <dbReference type="ARBA" id="ARBA00022448"/>
    </source>
</evidence>
<dbReference type="InterPro" id="IPR013611">
    <property type="entry name" value="Transp-assoc_OB_typ2"/>
</dbReference>
<dbReference type="GO" id="GO:0016887">
    <property type="term" value="F:ATP hydrolysis activity"/>
    <property type="evidence" value="ECO:0007669"/>
    <property type="project" value="InterPro"/>
</dbReference>
<evidence type="ECO:0000259" key="10">
    <source>
        <dbReference type="PROSITE" id="PS50893"/>
    </source>
</evidence>
<dbReference type="GO" id="GO:0005524">
    <property type="term" value="F:ATP binding"/>
    <property type="evidence" value="ECO:0007669"/>
    <property type="project" value="UniProtKB-KW"/>
</dbReference>
<evidence type="ECO:0000256" key="4">
    <source>
        <dbReference type="ARBA" id="ARBA00022741"/>
    </source>
</evidence>
<keyword evidence="7" id="KW-0406">Ion transport</keyword>
<name>K6WS55_9MICO</name>
<dbReference type="FunFam" id="3.40.50.300:FF:000425">
    <property type="entry name" value="Probable ABC transporter, ATP-binding subunit"/>
    <property type="match status" value="1"/>
</dbReference>
<proteinExistence type="predicted"/>
<accession>K6WS55</accession>
<dbReference type="InterPro" id="IPR017871">
    <property type="entry name" value="ABC_transporter-like_CS"/>
</dbReference>
<keyword evidence="8" id="KW-0472">Membrane</keyword>
<keyword evidence="12" id="KW-1185">Reference proteome</keyword>
<reference evidence="11 12" key="1">
    <citation type="submission" date="2012-08" db="EMBL/GenBank/DDBJ databases">
        <title>Whole genome shotgun sequence of Kineosphaera limosa NBRC 100340.</title>
        <authorList>
            <person name="Yoshida I."/>
            <person name="Isaki S."/>
            <person name="Hosoyama A."/>
            <person name="Tsuchikane K."/>
            <person name="Katsumata H."/>
            <person name="Ando Y."/>
            <person name="Ohji S."/>
            <person name="Hamada M."/>
            <person name="Tamura T."/>
            <person name="Yamazoe A."/>
            <person name="Yamazaki S."/>
            <person name="Fujita N."/>
        </authorList>
    </citation>
    <scope>NUCLEOTIDE SEQUENCE [LARGE SCALE GENOMIC DNA]</scope>
    <source>
        <strain evidence="11 12">NBRC 100340</strain>
    </source>
</reference>
<dbReference type="EC" id="7.6.2.9" evidence="9"/>
<dbReference type="GO" id="GO:0015408">
    <property type="term" value="F:ABC-type ferric iron transporter activity"/>
    <property type="evidence" value="ECO:0007669"/>
    <property type="project" value="InterPro"/>
</dbReference>
<dbReference type="SUPFAM" id="SSF52540">
    <property type="entry name" value="P-loop containing nucleoside triphosphate hydrolases"/>
    <property type="match status" value="1"/>
</dbReference>
<dbReference type="GO" id="GO:0043190">
    <property type="term" value="C:ATP-binding cassette (ABC) transporter complex"/>
    <property type="evidence" value="ECO:0007669"/>
    <property type="project" value="InterPro"/>
</dbReference>
<keyword evidence="6" id="KW-0408">Iron</keyword>
<dbReference type="GO" id="GO:0015418">
    <property type="term" value="F:ABC-type quaternary ammonium compound transporting activity"/>
    <property type="evidence" value="ECO:0007669"/>
    <property type="project" value="UniProtKB-EC"/>
</dbReference>
<dbReference type="InterPro" id="IPR050093">
    <property type="entry name" value="ABC_SmlMolc_Importer"/>
</dbReference>
<dbReference type="PANTHER" id="PTHR42781">
    <property type="entry name" value="SPERMIDINE/PUTRESCINE IMPORT ATP-BINDING PROTEIN POTA"/>
    <property type="match status" value="1"/>
</dbReference>
<evidence type="ECO:0000313" key="12">
    <source>
        <dbReference type="Proteomes" id="UP000008366"/>
    </source>
</evidence>
<dbReference type="RefSeq" id="WP_006591449.1">
    <property type="nucleotide sequence ID" value="NZ_BAHD01000014.1"/>
</dbReference>
<dbReference type="Gene3D" id="3.40.50.300">
    <property type="entry name" value="P-loop containing nucleotide triphosphate hydrolases"/>
    <property type="match status" value="1"/>
</dbReference>
<evidence type="ECO:0000256" key="3">
    <source>
        <dbReference type="ARBA" id="ARBA00022496"/>
    </source>
</evidence>
<dbReference type="CDD" id="cd03259">
    <property type="entry name" value="ABC_Carb_Solutes_like"/>
    <property type="match status" value="1"/>
</dbReference>
<keyword evidence="1" id="KW-0813">Transport</keyword>
<sequence length="353" mass="36425">MSSVQIRAVNKAFGAHRVLRDVDFDVREGDLSVLLGPSGCGKTTLLRIVAGHLAPDSGTLQVGGRTLAGPGVFVSPERRGIGIVPQDGALFPHLDVAGNIAFGLPGRLRRKARTSARVRELLDLVGLPGAEDLPPSQLSGGQQQRVALARALAPEPQLVLLDEPFSALDAALRGAVRADVRHALLAAGATALMVTHDQEEALSMADSVAVMQGGRIVMHDAPANVYSTPTSLEVARFVGDVVELPVSANGETALGPLPEDSNVPPGGGIAVLRPEQLVLTPALAAPMGSAHAVVATVAEVEYFGHDTLVALDLPGASGGRVLARCARPPEPGSRVRIDIEGPVSCYATDSSGV</sequence>
<feature type="domain" description="ABC transporter" evidence="10">
    <location>
        <begin position="4"/>
        <end position="238"/>
    </location>
</feature>
<evidence type="ECO:0000256" key="6">
    <source>
        <dbReference type="ARBA" id="ARBA00023004"/>
    </source>
</evidence>